<proteinExistence type="predicted"/>
<evidence type="ECO:0000256" key="1">
    <source>
        <dbReference type="SAM" id="MobiDB-lite"/>
    </source>
</evidence>
<gene>
    <name evidence="3" type="ORF">JX265_001302</name>
</gene>
<protein>
    <recommendedName>
        <fullName evidence="2">2EXR domain-containing protein</fullName>
    </recommendedName>
</protein>
<feature type="domain" description="2EXR" evidence="2">
    <location>
        <begin position="31"/>
        <end position="155"/>
    </location>
</feature>
<feature type="compositionally biased region" description="Gly residues" evidence="1">
    <location>
        <begin position="377"/>
        <end position="390"/>
    </location>
</feature>
<dbReference type="EMBL" id="JAFIMR010000002">
    <property type="protein sequence ID" value="KAI1881062.1"/>
    <property type="molecule type" value="Genomic_DNA"/>
</dbReference>
<dbReference type="Proteomes" id="UP000829685">
    <property type="component" value="Unassembled WGS sequence"/>
</dbReference>
<feature type="region of interest" description="Disordered" evidence="1">
    <location>
        <begin position="372"/>
        <end position="396"/>
    </location>
</feature>
<evidence type="ECO:0000259" key="2">
    <source>
        <dbReference type="Pfam" id="PF20150"/>
    </source>
</evidence>
<dbReference type="Pfam" id="PF20150">
    <property type="entry name" value="2EXR"/>
    <property type="match status" value="1"/>
</dbReference>
<comment type="caution">
    <text evidence="3">The sequence shown here is derived from an EMBL/GenBank/DDBJ whole genome shotgun (WGS) entry which is preliminary data.</text>
</comment>
<name>A0A9Q0ARS1_9PEZI</name>
<organism evidence="3 4">
    <name type="scientific">Neoarthrinium moseri</name>
    <dbReference type="NCBI Taxonomy" id="1658444"/>
    <lineage>
        <taxon>Eukaryota</taxon>
        <taxon>Fungi</taxon>
        <taxon>Dikarya</taxon>
        <taxon>Ascomycota</taxon>
        <taxon>Pezizomycotina</taxon>
        <taxon>Sordariomycetes</taxon>
        <taxon>Xylariomycetidae</taxon>
        <taxon>Amphisphaeriales</taxon>
        <taxon>Apiosporaceae</taxon>
        <taxon>Neoarthrinium</taxon>
    </lineage>
</organism>
<dbReference type="PANTHER" id="PTHR35910">
    <property type="entry name" value="2EXR DOMAIN-CONTAINING PROTEIN"/>
    <property type="match status" value="1"/>
</dbReference>
<evidence type="ECO:0000313" key="4">
    <source>
        <dbReference type="Proteomes" id="UP000829685"/>
    </source>
</evidence>
<sequence>MAAAASSSSYKARPVFNETYDGFRPASPSSFPRFPDLPAELRLKVWEAALQRSRIITIRAWAGWRPSWEKQPERYSTRNELGHVVSGNMYSLYADSLPRPALLRVNRESRDAALVFYRVRLPFFREDQHGSGGLLREPEAARVWPLYLNPEHDFLDTDVADVQHLVDLLHDVKAFDPRGAGALNLMLYYREARPVTYVLNKLTTAARESLAATLAGLRSLWLKLPVDHRIMPACGRARPWGYFNHSLPIKADASGFERLARDPRPIDGDLAHVPCPPSPAAHLRRWARLEAYLGIARRDPLDVRFVVAADLACHSRREIDRRLQRALLRHEDMFVSGDVTSEDEACSLEDRDVLVRRRRAKRNIKTWKDFVDKPRAGGAGDGDGSDGSDGGDQREEEDIPTVFGFWLFPSSIFDRTSAAEGPPVQYQTARGFGHTEEYTIADLSAQRPELCVLDLV</sequence>
<dbReference type="PANTHER" id="PTHR35910:SF6">
    <property type="entry name" value="2EXR DOMAIN-CONTAINING PROTEIN"/>
    <property type="match status" value="1"/>
</dbReference>
<dbReference type="InterPro" id="IPR045518">
    <property type="entry name" value="2EXR"/>
</dbReference>
<accession>A0A9Q0ARS1</accession>
<keyword evidence="4" id="KW-1185">Reference proteome</keyword>
<reference evidence="3" key="1">
    <citation type="submission" date="2021-03" db="EMBL/GenBank/DDBJ databases">
        <title>Revisited historic fungal species revealed as producer of novel bioactive compounds through whole genome sequencing and comparative genomics.</title>
        <authorList>
            <person name="Vignolle G.A."/>
            <person name="Hochenegger N."/>
            <person name="Mach R.L."/>
            <person name="Mach-Aigner A.R."/>
            <person name="Javad Rahimi M."/>
            <person name="Salim K.A."/>
            <person name="Chan C.M."/>
            <person name="Lim L.B.L."/>
            <person name="Cai F."/>
            <person name="Druzhinina I.S."/>
            <person name="U'Ren J.M."/>
            <person name="Derntl C."/>
        </authorList>
    </citation>
    <scope>NUCLEOTIDE SEQUENCE</scope>
    <source>
        <strain evidence="3">TUCIM 5799</strain>
    </source>
</reference>
<dbReference type="AlphaFoldDB" id="A0A9Q0ARS1"/>
<evidence type="ECO:0000313" key="3">
    <source>
        <dbReference type="EMBL" id="KAI1881062.1"/>
    </source>
</evidence>